<keyword evidence="1" id="KW-1133">Transmembrane helix</keyword>
<sequence>MMGVTWRYKLSVQFRYRLIIGWLRRALPQRTFRKEGGTCASRNLFPRRLAAEMPVIPGADVLPLPRAWEKVTLGKPHSRHDVGDALGIARDRDAALCVRLYAKLVTEVAVVVAVLMWVVANETMLECDIYDGSYKAVYQRGQRAVLGKSWAILQFNDTPRQR</sequence>
<gene>
    <name evidence="2" type="ORF">K431DRAFT_68560</name>
</gene>
<protein>
    <submittedName>
        <fullName evidence="2">Uncharacterized protein</fullName>
    </submittedName>
</protein>
<dbReference type="Proteomes" id="UP000799441">
    <property type="component" value="Unassembled WGS sequence"/>
</dbReference>
<organism evidence="2 3">
    <name type="scientific">Polychaeton citri CBS 116435</name>
    <dbReference type="NCBI Taxonomy" id="1314669"/>
    <lineage>
        <taxon>Eukaryota</taxon>
        <taxon>Fungi</taxon>
        <taxon>Dikarya</taxon>
        <taxon>Ascomycota</taxon>
        <taxon>Pezizomycotina</taxon>
        <taxon>Dothideomycetes</taxon>
        <taxon>Dothideomycetidae</taxon>
        <taxon>Capnodiales</taxon>
        <taxon>Capnodiaceae</taxon>
        <taxon>Polychaeton</taxon>
    </lineage>
</organism>
<proteinExistence type="predicted"/>
<dbReference type="AlphaFoldDB" id="A0A9P4UP97"/>
<comment type="caution">
    <text evidence="2">The sequence shown here is derived from an EMBL/GenBank/DDBJ whole genome shotgun (WGS) entry which is preliminary data.</text>
</comment>
<evidence type="ECO:0000256" key="1">
    <source>
        <dbReference type="SAM" id="Phobius"/>
    </source>
</evidence>
<dbReference type="EMBL" id="MU003789">
    <property type="protein sequence ID" value="KAF2721559.1"/>
    <property type="molecule type" value="Genomic_DNA"/>
</dbReference>
<keyword evidence="1" id="KW-0472">Membrane</keyword>
<evidence type="ECO:0000313" key="3">
    <source>
        <dbReference type="Proteomes" id="UP000799441"/>
    </source>
</evidence>
<accession>A0A9P4UP97</accession>
<name>A0A9P4UP97_9PEZI</name>
<keyword evidence="3" id="KW-1185">Reference proteome</keyword>
<evidence type="ECO:0000313" key="2">
    <source>
        <dbReference type="EMBL" id="KAF2721559.1"/>
    </source>
</evidence>
<reference evidence="2" key="1">
    <citation type="journal article" date="2020" name="Stud. Mycol.">
        <title>101 Dothideomycetes genomes: a test case for predicting lifestyles and emergence of pathogens.</title>
        <authorList>
            <person name="Haridas S."/>
            <person name="Albert R."/>
            <person name="Binder M."/>
            <person name="Bloem J."/>
            <person name="Labutti K."/>
            <person name="Salamov A."/>
            <person name="Andreopoulos B."/>
            <person name="Baker S."/>
            <person name="Barry K."/>
            <person name="Bills G."/>
            <person name="Bluhm B."/>
            <person name="Cannon C."/>
            <person name="Castanera R."/>
            <person name="Culley D."/>
            <person name="Daum C."/>
            <person name="Ezra D."/>
            <person name="Gonzalez J."/>
            <person name="Henrissat B."/>
            <person name="Kuo A."/>
            <person name="Liang C."/>
            <person name="Lipzen A."/>
            <person name="Lutzoni F."/>
            <person name="Magnuson J."/>
            <person name="Mondo S."/>
            <person name="Nolan M."/>
            <person name="Ohm R."/>
            <person name="Pangilinan J."/>
            <person name="Park H.-J."/>
            <person name="Ramirez L."/>
            <person name="Alfaro M."/>
            <person name="Sun H."/>
            <person name="Tritt A."/>
            <person name="Yoshinaga Y."/>
            <person name="Zwiers L.-H."/>
            <person name="Turgeon B."/>
            <person name="Goodwin S."/>
            <person name="Spatafora J."/>
            <person name="Crous P."/>
            <person name="Grigoriev I."/>
        </authorList>
    </citation>
    <scope>NUCLEOTIDE SEQUENCE</scope>
    <source>
        <strain evidence="2">CBS 116435</strain>
    </source>
</reference>
<feature type="transmembrane region" description="Helical" evidence="1">
    <location>
        <begin position="100"/>
        <end position="120"/>
    </location>
</feature>
<keyword evidence="1" id="KW-0812">Transmembrane</keyword>